<feature type="signal peptide" evidence="1">
    <location>
        <begin position="1"/>
        <end position="23"/>
    </location>
</feature>
<dbReference type="AlphaFoldDB" id="A0A6N8S7K3"/>
<dbReference type="Pfam" id="PF07995">
    <property type="entry name" value="GSDH"/>
    <property type="match status" value="1"/>
</dbReference>
<name>A0A6N8S7K3_9HYPH</name>
<reference evidence="3 4" key="1">
    <citation type="submission" date="2019-12" db="EMBL/GenBank/DDBJ databases">
        <title>Shinella kummerowiae sp. nov., a symbiotic bacterium isolated from root nodules of the herbal legume Kummerowia stipulacea.</title>
        <authorList>
            <person name="Gao J."/>
        </authorList>
    </citation>
    <scope>NUCLEOTIDE SEQUENCE [LARGE SCALE GENOMIC DNA]</scope>
    <source>
        <strain evidence="3 4">CCBAU 25048</strain>
    </source>
</reference>
<dbReference type="EMBL" id="WUMK01000002">
    <property type="protein sequence ID" value="MXN44693.1"/>
    <property type="molecule type" value="Genomic_DNA"/>
</dbReference>
<dbReference type="PANTHER" id="PTHR19328">
    <property type="entry name" value="HEDGEHOG-INTERACTING PROTEIN"/>
    <property type="match status" value="1"/>
</dbReference>
<dbReference type="InterPro" id="IPR011041">
    <property type="entry name" value="Quinoprot_gluc/sorb_DH_b-prop"/>
</dbReference>
<keyword evidence="1" id="KW-0732">Signal</keyword>
<dbReference type="OrthoDB" id="9770043at2"/>
<accession>A0A6N8S7K3</accession>
<protein>
    <submittedName>
        <fullName evidence="3">PQQ-dependent sugar dehydrogenase</fullName>
    </submittedName>
</protein>
<dbReference type="InterPro" id="IPR011042">
    <property type="entry name" value="6-blade_b-propeller_TolB-like"/>
</dbReference>
<feature type="chain" id="PRO_5026962528" evidence="1">
    <location>
        <begin position="24"/>
        <end position="405"/>
    </location>
</feature>
<evidence type="ECO:0000259" key="2">
    <source>
        <dbReference type="Pfam" id="PF07995"/>
    </source>
</evidence>
<gene>
    <name evidence="3" type="ORF">GR138_05795</name>
</gene>
<dbReference type="RefSeq" id="WP_160857668.1">
    <property type="nucleotide sequence ID" value="NZ_WUMK01000002.1"/>
</dbReference>
<proteinExistence type="predicted"/>
<feature type="domain" description="Glucose/Sorbosone dehydrogenase" evidence="2">
    <location>
        <begin position="68"/>
        <end position="396"/>
    </location>
</feature>
<dbReference type="SUPFAM" id="SSF50952">
    <property type="entry name" value="Soluble quinoprotein glucose dehydrogenase"/>
    <property type="match status" value="1"/>
</dbReference>
<evidence type="ECO:0000313" key="3">
    <source>
        <dbReference type="EMBL" id="MXN44693.1"/>
    </source>
</evidence>
<dbReference type="InterPro" id="IPR012938">
    <property type="entry name" value="Glc/Sorbosone_DH"/>
</dbReference>
<comment type="caution">
    <text evidence="3">The sequence shown here is derived from an EMBL/GenBank/DDBJ whole genome shotgun (WGS) entry which is preliminary data.</text>
</comment>
<evidence type="ECO:0000313" key="4">
    <source>
        <dbReference type="Proteomes" id="UP000435802"/>
    </source>
</evidence>
<keyword evidence="4" id="KW-1185">Reference proteome</keyword>
<evidence type="ECO:0000256" key="1">
    <source>
        <dbReference type="SAM" id="SignalP"/>
    </source>
</evidence>
<organism evidence="3 4">
    <name type="scientific">Shinella kummerowiae</name>
    <dbReference type="NCBI Taxonomy" id="417745"/>
    <lineage>
        <taxon>Bacteria</taxon>
        <taxon>Pseudomonadati</taxon>
        <taxon>Pseudomonadota</taxon>
        <taxon>Alphaproteobacteria</taxon>
        <taxon>Hyphomicrobiales</taxon>
        <taxon>Rhizobiaceae</taxon>
        <taxon>Shinella</taxon>
    </lineage>
</organism>
<dbReference type="PANTHER" id="PTHR19328:SF75">
    <property type="entry name" value="ALDOSE SUGAR DEHYDROGENASE YLII"/>
    <property type="match status" value="1"/>
</dbReference>
<dbReference type="Gene3D" id="2.120.10.30">
    <property type="entry name" value="TolB, C-terminal domain"/>
    <property type="match status" value="1"/>
</dbReference>
<dbReference type="Proteomes" id="UP000435802">
    <property type="component" value="Unassembled WGS sequence"/>
</dbReference>
<sequence>MRTNTCLAGTMLAATLLAAPAFAQTAKTAETENANAPDQTPAFENQTRAALPDVVPQISVDVVADGLPHLWSMEFLPDGRILVTTKGGAMHVVSQENGEASPPIEGVPAVMSEGQGGLLDVALAPDFESSSRIYFSFSEPREGGNGTSVASARLTEEEGKLALQDVKVIFQQMPTYDGDKHFGSRLIFGPEGQLYVTVGERSDRETRVGAQDLGSGFGKVFRIDAEGKALSDNPFAKQEGALPEIWSYGHRNLQAATLDGQGRLWTVEHGPKGGDELNRPEAGKNYGWPKVTYGIEYSGGPVGEGITTLQGTEQPAYYWDPVIGPSGMAFYNGDAIPEWKGAFLIGGLVSQGLVVLHMEGDKVAREERVPLDARIRDVKVAPDGTVFAVTEQRGGESTILRLVKS</sequence>